<keyword evidence="1" id="KW-0472">Membrane</keyword>
<sequence length="92" mass="10249">MGFWRNPSALEMAKQAQQRRGHSFGLFLLVSSAALTWLVLHILAIIVGLPDDKGERIIVGGAVFLGIWTGQFFAVPRLLPLLPRRFRSRPPA</sequence>
<name>A0ABN1FC03_9PROT</name>
<evidence type="ECO:0000313" key="3">
    <source>
        <dbReference type="Proteomes" id="UP001499951"/>
    </source>
</evidence>
<feature type="transmembrane region" description="Helical" evidence="1">
    <location>
        <begin position="24"/>
        <end position="46"/>
    </location>
</feature>
<organism evidence="2 3">
    <name type="scientific">Rhizomicrobium electricum</name>
    <dbReference type="NCBI Taxonomy" id="480070"/>
    <lineage>
        <taxon>Bacteria</taxon>
        <taxon>Pseudomonadati</taxon>
        <taxon>Pseudomonadota</taxon>
        <taxon>Alphaproteobacteria</taxon>
        <taxon>Micropepsales</taxon>
        <taxon>Micropepsaceae</taxon>
        <taxon>Rhizomicrobium</taxon>
    </lineage>
</organism>
<dbReference type="Proteomes" id="UP001499951">
    <property type="component" value="Unassembled WGS sequence"/>
</dbReference>
<accession>A0ABN1FC03</accession>
<proteinExistence type="predicted"/>
<keyword evidence="1" id="KW-0812">Transmembrane</keyword>
<feature type="transmembrane region" description="Helical" evidence="1">
    <location>
        <begin position="58"/>
        <end position="79"/>
    </location>
</feature>
<reference evidence="2 3" key="1">
    <citation type="journal article" date="2019" name="Int. J. Syst. Evol. Microbiol.">
        <title>The Global Catalogue of Microorganisms (GCM) 10K type strain sequencing project: providing services to taxonomists for standard genome sequencing and annotation.</title>
        <authorList>
            <consortium name="The Broad Institute Genomics Platform"/>
            <consortium name="The Broad Institute Genome Sequencing Center for Infectious Disease"/>
            <person name="Wu L."/>
            <person name="Ma J."/>
        </authorList>
    </citation>
    <scope>NUCLEOTIDE SEQUENCE [LARGE SCALE GENOMIC DNA]</scope>
    <source>
        <strain evidence="2 3">JCM 15089</strain>
    </source>
</reference>
<evidence type="ECO:0000313" key="2">
    <source>
        <dbReference type="EMBL" id="GAA0586951.1"/>
    </source>
</evidence>
<gene>
    <name evidence="2" type="ORF">GCM10008942_39970</name>
</gene>
<keyword evidence="1" id="KW-1133">Transmembrane helix</keyword>
<comment type="caution">
    <text evidence="2">The sequence shown here is derived from an EMBL/GenBank/DDBJ whole genome shotgun (WGS) entry which is preliminary data.</text>
</comment>
<keyword evidence="3" id="KW-1185">Reference proteome</keyword>
<dbReference type="EMBL" id="BAAADD010000013">
    <property type="protein sequence ID" value="GAA0586951.1"/>
    <property type="molecule type" value="Genomic_DNA"/>
</dbReference>
<evidence type="ECO:0000256" key="1">
    <source>
        <dbReference type="SAM" id="Phobius"/>
    </source>
</evidence>
<protein>
    <submittedName>
        <fullName evidence="2">Uncharacterized protein</fullName>
    </submittedName>
</protein>
<dbReference type="RefSeq" id="WP_166937397.1">
    <property type="nucleotide sequence ID" value="NZ_BAAADD010000013.1"/>
</dbReference>